<keyword evidence="6 8" id="KW-0804">Transcription</keyword>
<keyword evidence="5 9" id="KW-0862">Zinc</keyword>
<dbReference type="InterPro" id="IPR001529">
    <property type="entry name" value="Zn_ribbon_RPB9"/>
</dbReference>
<dbReference type="CDD" id="cd10509">
    <property type="entry name" value="Zn-ribbon_RPC11"/>
    <property type="match status" value="1"/>
</dbReference>
<feature type="binding site" evidence="9">
    <location>
        <position position="72"/>
    </location>
    <ligand>
        <name>Zn(2+)</name>
        <dbReference type="ChEBI" id="CHEBI:29105"/>
        <label>2</label>
    </ligand>
</feature>
<keyword evidence="4 10" id="KW-0863">Zinc-finger</keyword>
<dbReference type="PANTHER" id="PTHR11239">
    <property type="entry name" value="DNA-DIRECTED RNA POLYMERASE"/>
    <property type="match status" value="1"/>
</dbReference>
<evidence type="ECO:0000256" key="8">
    <source>
        <dbReference type="PIRNR" id="PIRNR005586"/>
    </source>
</evidence>
<dbReference type="SMART" id="SM00440">
    <property type="entry name" value="ZnF_C2C2"/>
    <property type="match status" value="1"/>
</dbReference>
<dbReference type="GO" id="GO:0003899">
    <property type="term" value="F:DNA-directed RNA polymerase activity"/>
    <property type="evidence" value="ECO:0007669"/>
    <property type="project" value="InterPro"/>
</dbReference>
<evidence type="ECO:0000256" key="1">
    <source>
        <dbReference type="ARBA" id="ARBA00004123"/>
    </source>
</evidence>
<evidence type="ECO:0000256" key="5">
    <source>
        <dbReference type="ARBA" id="ARBA00022833"/>
    </source>
</evidence>
<evidence type="ECO:0000313" key="14">
    <source>
        <dbReference type="Proteomes" id="UP000054558"/>
    </source>
</evidence>
<evidence type="ECO:0000256" key="7">
    <source>
        <dbReference type="ARBA" id="ARBA00023242"/>
    </source>
</evidence>
<comment type="subcellular location">
    <subcellularLocation>
        <location evidence="1 8">Nucleus</location>
    </subcellularLocation>
</comment>
<organism evidence="13 14">
    <name type="scientific">Klebsormidium nitens</name>
    <name type="common">Green alga</name>
    <name type="synonym">Ulothrix nitens</name>
    <dbReference type="NCBI Taxonomy" id="105231"/>
    <lineage>
        <taxon>Eukaryota</taxon>
        <taxon>Viridiplantae</taxon>
        <taxon>Streptophyta</taxon>
        <taxon>Klebsormidiophyceae</taxon>
        <taxon>Klebsormidiales</taxon>
        <taxon>Klebsormidiaceae</taxon>
        <taxon>Klebsormidium</taxon>
    </lineage>
</organism>
<dbReference type="InterPro" id="IPR012164">
    <property type="entry name" value="Rpa12/Rpb9/Rpc10/TFS"/>
</dbReference>
<dbReference type="InterPro" id="IPR001222">
    <property type="entry name" value="Znf_TFIIS"/>
</dbReference>
<feature type="binding site" evidence="9">
    <location>
        <position position="7"/>
    </location>
    <ligand>
        <name>Zn(2+)</name>
        <dbReference type="ChEBI" id="CHEBI:29105"/>
        <label>1</label>
    </ligand>
</feature>
<evidence type="ECO:0000259" key="12">
    <source>
        <dbReference type="PROSITE" id="PS51133"/>
    </source>
</evidence>
<dbReference type="InterPro" id="IPR034014">
    <property type="entry name" value="Zn_ribbon_RPC11_C"/>
</dbReference>
<evidence type="ECO:0000256" key="11">
    <source>
        <dbReference type="RuleBase" id="RU003474"/>
    </source>
</evidence>
<evidence type="ECO:0000256" key="4">
    <source>
        <dbReference type="ARBA" id="ARBA00022771"/>
    </source>
</evidence>
<dbReference type="GO" id="GO:0005666">
    <property type="term" value="C:RNA polymerase III complex"/>
    <property type="evidence" value="ECO:0000318"/>
    <property type="project" value="GO_Central"/>
</dbReference>
<dbReference type="OMA" id="TISFECI"/>
<gene>
    <name evidence="13" type="ORF">KFL_006600040</name>
</gene>
<evidence type="ECO:0000256" key="10">
    <source>
        <dbReference type="PIRSR" id="PIRSR005586-2"/>
    </source>
</evidence>
<dbReference type="EMBL" id="DF237609">
    <property type="protein sequence ID" value="GAQ90599.1"/>
    <property type="molecule type" value="Genomic_DNA"/>
</dbReference>
<dbReference type="PANTHER" id="PTHR11239:SF12">
    <property type="entry name" value="DNA-DIRECTED RNA POLYMERASE III SUBUNIT RPC10"/>
    <property type="match status" value="1"/>
</dbReference>
<protein>
    <recommendedName>
        <fullName evidence="8">DNA-directed RNA polymerase subunit</fullName>
    </recommendedName>
</protein>
<dbReference type="Pfam" id="PF02150">
    <property type="entry name" value="Zn_ribbon_RPB9"/>
    <property type="match status" value="1"/>
</dbReference>
<dbReference type="FunFam" id="2.20.25.10:FF:000005">
    <property type="entry name" value="DNA-directed RNA polymerase subunit"/>
    <property type="match status" value="1"/>
</dbReference>
<dbReference type="GO" id="GO:0003676">
    <property type="term" value="F:nucleic acid binding"/>
    <property type="evidence" value="ECO:0007669"/>
    <property type="project" value="InterPro"/>
</dbReference>
<evidence type="ECO:0000313" key="13">
    <source>
        <dbReference type="EMBL" id="GAQ90599.1"/>
    </source>
</evidence>
<feature type="binding site" evidence="9">
    <location>
        <position position="102"/>
    </location>
    <ligand>
        <name>Zn(2+)</name>
        <dbReference type="ChEBI" id="CHEBI:29105"/>
        <label>2</label>
    </ligand>
</feature>
<dbReference type="Proteomes" id="UP000054558">
    <property type="component" value="Unassembled WGS sequence"/>
</dbReference>
<keyword evidence="14" id="KW-1185">Reference proteome</keyword>
<feature type="zinc finger region" description="C4-type" evidence="10">
    <location>
        <begin position="4"/>
        <end position="28"/>
    </location>
</feature>
<accession>A0A1Y1IMC9</accession>
<evidence type="ECO:0000256" key="9">
    <source>
        <dbReference type="PIRSR" id="PIRSR005586-1"/>
    </source>
</evidence>
<dbReference type="STRING" id="105231.A0A1Y1IMC9"/>
<dbReference type="AlphaFoldDB" id="A0A1Y1IMC9"/>
<feature type="binding site" evidence="9">
    <location>
        <position position="25"/>
    </location>
    <ligand>
        <name>Zn(2+)</name>
        <dbReference type="ChEBI" id="CHEBI:29105"/>
        <label>1</label>
    </ligand>
</feature>
<dbReference type="PIRSF" id="PIRSF005586">
    <property type="entry name" value="RNApol_RpoM"/>
    <property type="match status" value="1"/>
</dbReference>
<reference evidence="13 14" key="1">
    <citation type="journal article" date="2014" name="Nat. Commun.">
        <title>Klebsormidium flaccidum genome reveals primary factors for plant terrestrial adaptation.</title>
        <authorList>
            <person name="Hori K."/>
            <person name="Maruyama F."/>
            <person name="Fujisawa T."/>
            <person name="Togashi T."/>
            <person name="Yamamoto N."/>
            <person name="Seo M."/>
            <person name="Sato S."/>
            <person name="Yamada T."/>
            <person name="Mori H."/>
            <person name="Tajima N."/>
            <person name="Moriyama T."/>
            <person name="Ikeuchi M."/>
            <person name="Watanabe M."/>
            <person name="Wada H."/>
            <person name="Kobayashi K."/>
            <person name="Saito M."/>
            <person name="Masuda T."/>
            <person name="Sasaki-Sekimoto Y."/>
            <person name="Mashiguchi K."/>
            <person name="Awai K."/>
            <person name="Shimojima M."/>
            <person name="Masuda S."/>
            <person name="Iwai M."/>
            <person name="Nobusawa T."/>
            <person name="Narise T."/>
            <person name="Kondo S."/>
            <person name="Saito H."/>
            <person name="Sato R."/>
            <person name="Murakawa M."/>
            <person name="Ihara Y."/>
            <person name="Oshima-Yamada Y."/>
            <person name="Ohtaka K."/>
            <person name="Satoh M."/>
            <person name="Sonobe K."/>
            <person name="Ishii M."/>
            <person name="Ohtani R."/>
            <person name="Kanamori-Sato M."/>
            <person name="Honoki R."/>
            <person name="Miyazaki D."/>
            <person name="Mochizuki H."/>
            <person name="Umetsu J."/>
            <person name="Higashi K."/>
            <person name="Shibata D."/>
            <person name="Kamiya Y."/>
            <person name="Sato N."/>
            <person name="Nakamura Y."/>
            <person name="Tabata S."/>
            <person name="Ida S."/>
            <person name="Kurokawa K."/>
            <person name="Ohta H."/>
        </authorList>
    </citation>
    <scope>NUCLEOTIDE SEQUENCE [LARGE SCALE GENOMIC DNA]</scope>
    <source>
        <strain evidence="13 14">NIES-2285</strain>
    </source>
</reference>
<proteinExistence type="inferred from homology"/>
<feature type="binding site" evidence="9">
    <location>
        <position position="4"/>
    </location>
    <ligand>
        <name>Zn(2+)</name>
        <dbReference type="ChEBI" id="CHEBI:29105"/>
        <label>1</label>
    </ligand>
</feature>
<dbReference type="SUPFAM" id="SSF57783">
    <property type="entry name" value="Zinc beta-ribbon"/>
    <property type="match status" value="1"/>
</dbReference>
<keyword evidence="3 9" id="KW-0479">Metal-binding</keyword>
<evidence type="ECO:0000256" key="6">
    <source>
        <dbReference type="ARBA" id="ARBA00023163"/>
    </source>
</evidence>
<keyword evidence="2 8" id="KW-0240">DNA-directed RNA polymerase</keyword>
<dbReference type="PROSITE" id="PS00466">
    <property type="entry name" value="ZF_TFIIS_1"/>
    <property type="match status" value="1"/>
</dbReference>
<dbReference type="SMART" id="SM00661">
    <property type="entry name" value="RPOL9"/>
    <property type="match status" value="1"/>
</dbReference>
<keyword evidence="7 8" id="KW-0539">Nucleus</keyword>
<dbReference type="PROSITE" id="PS51133">
    <property type="entry name" value="ZF_TFIIS_2"/>
    <property type="match status" value="1"/>
</dbReference>
<dbReference type="Pfam" id="PF01096">
    <property type="entry name" value="Zn_ribbon_TFIIS"/>
    <property type="match status" value="1"/>
</dbReference>
<feature type="binding site" evidence="9">
    <location>
        <position position="97"/>
    </location>
    <ligand>
        <name>Zn(2+)</name>
        <dbReference type="ChEBI" id="CHEBI:29105"/>
        <label>2</label>
    </ligand>
</feature>
<evidence type="ECO:0000256" key="2">
    <source>
        <dbReference type="ARBA" id="ARBA00022478"/>
    </source>
</evidence>
<sequence>MDFCPTCANLLLVEGGNMGELRYFCQTCPYVYTIKAKMKNKLPLARKEVDDVLGGEEAWRNVDKTEATCPKCRYGEAYFMQIQIRSADEPMSTFYKCCKPECSHQWREG</sequence>
<dbReference type="Gene3D" id="2.20.25.10">
    <property type="match status" value="1"/>
</dbReference>
<dbReference type="GO" id="GO:0008270">
    <property type="term" value="F:zinc ion binding"/>
    <property type="evidence" value="ECO:0007669"/>
    <property type="project" value="UniProtKB-KW"/>
</dbReference>
<feature type="binding site" evidence="9">
    <location>
        <position position="69"/>
    </location>
    <ligand>
        <name>Zn(2+)</name>
        <dbReference type="ChEBI" id="CHEBI:29105"/>
        <label>2</label>
    </ligand>
</feature>
<feature type="domain" description="TFIIS-type" evidence="12">
    <location>
        <begin position="65"/>
        <end position="107"/>
    </location>
</feature>
<name>A0A1Y1IMC9_KLENI</name>
<dbReference type="OrthoDB" id="282152at2759"/>
<evidence type="ECO:0000256" key="3">
    <source>
        <dbReference type="ARBA" id="ARBA00022723"/>
    </source>
</evidence>
<comment type="function">
    <text evidence="8">DNA-dependent RNA polymerase catalyzes the transcription of DNA into RNA using the four ribonucleoside triphosphates as substrates.</text>
</comment>
<dbReference type="GO" id="GO:0006386">
    <property type="term" value="P:termination of RNA polymerase III transcription"/>
    <property type="evidence" value="ECO:0000318"/>
    <property type="project" value="GO_Central"/>
</dbReference>
<comment type="similarity">
    <text evidence="8 11">Belongs to the archaeal rpoM/eukaryotic RPA12/RPB9/RPC11 RNA polymerase family.</text>
</comment>
<feature type="binding site" evidence="9">
    <location>
        <position position="28"/>
    </location>
    <ligand>
        <name>Zn(2+)</name>
        <dbReference type="ChEBI" id="CHEBI:29105"/>
        <label>1</label>
    </ligand>
</feature>